<dbReference type="OrthoDB" id="756520at2"/>
<sequence>MKKQTYLYSTSNRKTRVLLFLMVFIYNFQSLIAQDRPNIIIMMSDDQGYGDIGSHGNPYLKTPHMESIGEQGIEMTHFFTYPNCSASRAALLTGRYPYRAGVTAVTQVDHFMNASETTIAEVLADNGYRTGIFGKWHLGDNIPMRPTDQGFQEALIHKGGGIGQAAGPAGNTYFDPVLEHNNVSKKYDGYCDDIFTDAALDFMSKKDGKPFFTYLATNLPHFPLQVPDKRAEPFRKMGLHEDNALTYGMIDNIDYNVGRVLDKLKDLGIADNTIVIFLSDNGPRHRRTKNDSYPGRWVANLRGTKTSVYDAGIRVPFFVKWPDKIKPQKQATDMGAIIDLFPTLLDAAKVKSPKGVHIDGQSLLPLWTKNKADNLKERDFFVQMHYGPTPFKYMHFTVRTPKYKLVSPHDFPHGIVHQPTDHVLKHVLKNLELYDVEKDPSERINIAKDHPEIVDEMLARYESWFDEVNEERDEKGIQRIHLGSDKQLKLTLSKFDWGGPRVISRFDYGGPRVIEDNQLGYWRVETEKGIYNVSYDLPEIKADGVAHLKYKNKHVSVPIKKGQKKVVFNNFEIPSGTGNFHAFIKIERLAFGPLFVDVERLIK</sequence>
<evidence type="ECO:0000313" key="5">
    <source>
        <dbReference type="Proteomes" id="UP000095713"/>
    </source>
</evidence>
<evidence type="ECO:0000256" key="2">
    <source>
        <dbReference type="ARBA" id="ARBA00022801"/>
    </source>
</evidence>
<dbReference type="SUPFAM" id="SSF53649">
    <property type="entry name" value="Alkaline phosphatase-like"/>
    <property type="match status" value="1"/>
</dbReference>
<dbReference type="Gene3D" id="3.30.1120.10">
    <property type="match status" value="1"/>
</dbReference>
<dbReference type="Gene3D" id="3.40.720.10">
    <property type="entry name" value="Alkaline Phosphatase, subunit A"/>
    <property type="match status" value="1"/>
</dbReference>
<evidence type="ECO:0000313" key="4">
    <source>
        <dbReference type="EMBL" id="OEJ99018.1"/>
    </source>
</evidence>
<evidence type="ECO:0000256" key="1">
    <source>
        <dbReference type="ARBA" id="ARBA00008779"/>
    </source>
</evidence>
<keyword evidence="2" id="KW-0378">Hydrolase</keyword>
<name>A0A1E5SIS4_9FLAO</name>
<proteinExistence type="inferred from homology"/>
<comment type="caution">
    <text evidence="4">The sequence shown here is derived from an EMBL/GenBank/DDBJ whole genome shotgun (WGS) entry which is preliminary data.</text>
</comment>
<organism evidence="4 5">
    <name type="scientific">Flavivirga aquatica</name>
    <dbReference type="NCBI Taxonomy" id="1849968"/>
    <lineage>
        <taxon>Bacteria</taxon>
        <taxon>Pseudomonadati</taxon>
        <taxon>Bacteroidota</taxon>
        <taxon>Flavobacteriia</taxon>
        <taxon>Flavobacteriales</taxon>
        <taxon>Flavobacteriaceae</taxon>
        <taxon>Flavivirga</taxon>
    </lineage>
</organism>
<dbReference type="PANTHER" id="PTHR42693">
    <property type="entry name" value="ARYLSULFATASE FAMILY MEMBER"/>
    <property type="match status" value="1"/>
</dbReference>
<dbReference type="InterPro" id="IPR017850">
    <property type="entry name" value="Alkaline_phosphatase_core_sf"/>
</dbReference>
<dbReference type="InterPro" id="IPR000917">
    <property type="entry name" value="Sulfatase_N"/>
</dbReference>
<reference evidence="4 5" key="1">
    <citation type="submission" date="2016-05" db="EMBL/GenBank/DDBJ databases">
        <title>Draft Genome Sequence of Algibacter sp. Strain SK-16 Isolated from the Surface Water of Aburatsubo Inlet.</title>
        <authorList>
            <person name="Wong S.-K."/>
            <person name="Yoshizawa S."/>
            <person name="Nakajima Y."/>
            <person name="Ogura Y."/>
            <person name="Tetsuya H."/>
            <person name="Hamasaki K."/>
        </authorList>
    </citation>
    <scope>NUCLEOTIDE SEQUENCE [LARGE SCALE GENOMIC DNA]</scope>
    <source>
        <strain evidence="4 5">SK-16</strain>
    </source>
</reference>
<dbReference type="Pfam" id="PF00884">
    <property type="entry name" value="Sulfatase"/>
    <property type="match status" value="1"/>
</dbReference>
<dbReference type="InterPro" id="IPR050738">
    <property type="entry name" value="Sulfatase"/>
</dbReference>
<keyword evidence="5" id="KW-1185">Reference proteome</keyword>
<dbReference type="Proteomes" id="UP000095713">
    <property type="component" value="Unassembled WGS sequence"/>
</dbReference>
<comment type="similarity">
    <text evidence="1">Belongs to the sulfatase family.</text>
</comment>
<feature type="domain" description="Sulfatase N-terminal" evidence="3">
    <location>
        <begin position="37"/>
        <end position="349"/>
    </location>
</feature>
<dbReference type="PANTHER" id="PTHR42693:SF53">
    <property type="entry name" value="ENDO-4-O-SULFATASE"/>
    <property type="match status" value="1"/>
</dbReference>
<protein>
    <submittedName>
        <fullName evidence="4">N-acetylgalactosamine-4-sulfatase</fullName>
    </submittedName>
</protein>
<evidence type="ECO:0000259" key="3">
    <source>
        <dbReference type="Pfam" id="PF00884"/>
    </source>
</evidence>
<dbReference type="EMBL" id="MDJD01000054">
    <property type="protein sequence ID" value="OEJ99018.1"/>
    <property type="molecule type" value="Genomic_DNA"/>
</dbReference>
<dbReference type="AlphaFoldDB" id="A0A1E5SIS4"/>
<dbReference type="STRING" id="1849968.A8C32_07525"/>
<gene>
    <name evidence="4" type="ORF">A8C32_07525</name>
</gene>
<accession>A0A1E5SIS4</accession>
<dbReference type="CDD" id="cd16146">
    <property type="entry name" value="ARS_like"/>
    <property type="match status" value="1"/>
</dbReference>
<dbReference type="GO" id="GO:0004065">
    <property type="term" value="F:arylsulfatase activity"/>
    <property type="evidence" value="ECO:0007669"/>
    <property type="project" value="TreeGrafter"/>
</dbReference>
<dbReference type="RefSeq" id="WP_069831701.1">
    <property type="nucleotide sequence ID" value="NZ_MDJD01000054.1"/>
</dbReference>